<sequence length="101" mass="10767">MGRPPDLLPGRPAPPRAAAARRARRANAAVVTDRYEMSLWLSRSLSAFGPALGDEASRLLFEADPRPAAEPRAPRGLRSIYVAGVEGTGHHGLGPMLLYPA</sequence>
<name>A0ABN9WC54_9DINO</name>
<proteinExistence type="predicted"/>
<protein>
    <submittedName>
        <fullName evidence="2">Uncharacterized protein</fullName>
    </submittedName>
</protein>
<evidence type="ECO:0000313" key="2">
    <source>
        <dbReference type="EMBL" id="CAK0882728.1"/>
    </source>
</evidence>
<accession>A0ABN9WC54</accession>
<feature type="region of interest" description="Disordered" evidence="1">
    <location>
        <begin position="1"/>
        <end position="21"/>
    </location>
</feature>
<reference evidence="2" key="1">
    <citation type="submission" date="2023-10" db="EMBL/GenBank/DDBJ databases">
        <authorList>
            <person name="Chen Y."/>
            <person name="Shah S."/>
            <person name="Dougan E. K."/>
            <person name="Thang M."/>
            <person name="Chan C."/>
        </authorList>
    </citation>
    <scope>NUCLEOTIDE SEQUENCE [LARGE SCALE GENOMIC DNA]</scope>
</reference>
<comment type="caution">
    <text evidence="2">The sequence shown here is derived from an EMBL/GenBank/DDBJ whole genome shotgun (WGS) entry which is preliminary data.</text>
</comment>
<feature type="non-terminal residue" evidence="2">
    <location>
        <position position="101"/>
    </location>
</feature>
<organism evidence="2 3">
    <name type="scientific">Prorocentrum cordatum</name>
    <dbReference type="NCBI Taxonomy" id="2364126"/>
    <lineage>
        <taxon>Eukaryota</taxon>
        <taxon>Sar</taxon>
        <taxon>Alveolata</taxon>
        <taxon>Dinophyceae</taxon>
        <taxon>Prorocentrales</taxon>
        <taxon>Prorocentraceae</taxon>
        <taxon>Prorocentrum</taxon>
    </lineage>
</organism>
<evidence type="ECO:0000256" key="1">
    <source>
        <dbReference type="SAM" id="MobiDB-lite"/>
    </source>
</evidence>
<dbReference type="Proteomes" id="UP001189429">
    <property type="component" value="Unassembled WGS sequence"/>
</dbReference>
<dbReference type="EMBL" id="CAUYUJ010018330">
    <property type="protein sequence ID" value="CAK0882728.1"/>
    <property type="molecule type" value="Genomic_DNA"/>
</dbReference>
<evidence type="ECO:0000313" key="3">
    <source>
        <dbReference type="Proteomes" id="UP001189429"/>
    </source>
</evidence>
<keyword evidence="3" id="KW-1185">Reference proteome</keyword>
<gene>
    <name evidence="2" type="ORF">PCOR1329_LOCUS65152</name>
</gene>